<feature type="non-terminal residue" evidence="1">
    <location>
        <position position="1"/>
    </location>
</feature>
<dbReference type="Proteomes" id="UP000471521">
    <property type="component" value="Unassembled WGS sequence"/>
</dbReference>
<comment type="caution">
    <text evidence="1">The sequence shown here is derived from an EMBL/GenBank/DDBJ whole genome shotgun (WGS) entry which is preliminary data.</text>
</comment>
<evidence type="ECO:0000313" key="2">
    <source>
        <dbReference type="Proteomes" id="UP000471521"/>
    </source>
</evidence>
<keyword evidence="2" id="KW-1185">Reference proteome</keyword>
<protein>
    <submittedName>
        <fullName evidence="1">Uncharacterized protein</fullName>
    </submittedName>
</protein>
<name>A0A6B0SSN7_9EURY</name>
<dbReference type="AlphaFoldDB" id="A0A6B0SSN7"/>
<organism evidence="1 2">
    <name type="scientific">Halobacterium bonnevillei</name>
    <dbReference type="NCBI Taxonomy" id="2692200"/>
    <lineage>
        <taxon>Archaea</taxon>
        <taxon>Methanobacteriati</taxon>
        <taxon>Methanobacteriota</taxon>
        <taxon>Stenosarchaea group</taxon>
        <taxon>Halobacteria</taxon>
        <taxon>Halobacteriales</taxon>
        <taxon>Halobacteriaceae</taxon>
        <taxon>Halobacterium</taxon>
    </lineage>
</organism>
<sequence>CEYDWLPDPGVFAAIPGGEKVAFGTGRPGAGAFERAEFESCRDLLAAVLSAPEVVA</sequence>
<dbReference type="OrthoDB" id="273648at2157"/>
<dbReference type="EMBL" id="WUUU01000155">
    <property type="protein sequence ID" value="MXR21810.1"/>
    <property type="molecule type" value="Genomic_DNA"/>
</dbReference>
<evidence type="ECO:0000313" key="1">
    <source>
        <dbReference type="EMBL" id="MXR21810.1"/>
    </source>
</evidence>
<gene>
    <name evidence="1" type="ORF">GRX66_14800</name>
</gene>
<proteinExistence type="predicted"/>
<accession>A0A6B0SSN7</accession>
<reference evidence="1 2" key="1">
    <citation type="submission" date="2019-12" db="EMBL/GenBank/DDBJ databases">
        <title>Isolation and characterization of three novel carbon monoxide-oxidizing members of Halobacteria from salione crusts and soils.</title>
        <authorList>
            <person name="Myers M.R."/>
            <person name="King G.M."/>
        </authorList>
    </citation>
    <scope>NUCLEOTIDE SEQUENCE [LARGE SCALE GENOMIC DNA]</scope>
    <source>
        <strain evidence="1 2">PCN9</strain>
    </source>
</reference>